<keyword evidence="2" id="KW-1185">Reference proteome</keyword>
<name>B9D345_CAMRE</name>
<comment type="caution">
    <text evidence="1">The sequence shown here is derived from an EMBL/GenBank/DDBJ whole genome shotgun (WGS) entry which is preliminary data.</text>
</comment>
<organism evidence="1 2">
    <name type="scientific">Campylobacter rectus RM3267</name>
    <dbReference type="NCBI Taxonomy" id="553218"/>
    <lineage>
        <taxon>Bacteria</taxon>
        <taxon>Pseudomonadati</taxon>
        <taxon>Campylobacterota</taxon>
        <taxon>Epsilonproteobacteria</taxon>
        <taxon>Campylobacterales</taxon>
        <taxon>Campylobacteraceae</taxon>
        <taxon>Campylobacter</taxon>
    </lineage>
</organism>
<accession>B9D345</accession>
<protein>
    <submittedName>
        <fullName evidence="1">Uncharacterized protein</fullName>
    </submittedName>
</protein>
<sequence>MHKYIRKSKTKLSQIMKYVLMGILQKRKKFNEEFIFH</sequence>
<gene>
    <name evidence="1" type="ORF">CAMRE0001_1480</name>
</gene>
<dbReference type="AlphaFoldDB" id="B9D345"/>
<dbReference type="STRING" id="553218.CAMRE0001_1480"/>
<proteinExistence type="predicted"/>
<reference evidence="1 2" key="1">
    <citation type="submission" date="2008-08" db="EMBL/GenBank/DDBJ databases">
        <authorList>
            <person name="Madupu R."/>
            <person name="Durkin A.S."/>
            <person name="Torralba M."/>
            <person name="Methe B."/>
            <person name="Sutton G.G."/>
            <person name="Strausberg R.L."/>
            <person name="Nelson K.E."/>
        </authorList>
    </citation>
    <scope>NUCLEOTIDE SEQUENCE [LARGE SCALE GENOMIC DNA]</scope>
    <source>
        <strain evidence="1 2">RM3267</strain>
    </source>
</reference>
<evidence type="ECO:0000313" key="2">
    <source>
        <dbReference type="Proteomes" id="UP000003082"/>
    </source>
</evidence>
<dbReference type="EMBL" id="ACFU01000017">
    <property type="protein sequence ID" value="EEF13617.1"/>
    <property type="molecule type" value="Genomic_DNA"/>
</dbReference>
<dbReference type="Proteomes" id="UP000003082">
    <property type="component" value="Unassembled WGS sequence"/>
</dbReference>
<evidence type="ECO:0000313" key="1">
    <source>
        <dbReference type="EMBL" id="EEF13617.1"/>
    </source>
</evidence>